<dbReference type="GO" id="GO:0030414">
    <property type="term" value="F:peptidase inhibitor activity"/>
    <property type="evidence" value="ECO:0007669"/>
    <property type="project" value="TreeGrafter"/>
</dbReference>
<evidence type="ECO:0000313" key="1">
    <source>
        <dbReference type="EMBL" id="AMD19519.1"/>
    </source>
</evidence>
<dbReference type="STRING" id="45286.A0A120K1L7"/>
<dbReference type="Gene3D" id="3.90.280.10">
    <property type="entry name" value="PEBP-like"/>
    <property type="match status" value="1"/>
</dbReference>
<dbReference type="InterPro" id="IPR036610">
    <property type="entry name" value="PEBP-like_sf"/>
</dbReference>
<dbReference type="InterPro" id="IPR035810">
    <property type="entry name" value="PEBP_euk"/>
</dbReference>
<dbReference type="GO" id="GO:0005543">
    <property type="term" value="F:phospholipid binding"/>
    <property type="evidence" value="ECO:0007669"/>
    <property type="project" value="TreeGrafter"/>
</dbReference>
<name>A0A120K1L7_9SACH</name>
<evidence type="ECO:0000313" key="2">
    <source>
        <dbReference type="Proteomes" id="UP000243052"/>
    </source>
</evidence>
<keyword evidence="2" id="KW-1185">Reference proteome</keyword>
<protein>
    <submittedName>
        <fullName evidence="1">HCL632Cp</fullName>
    </submittedName>
</protein>
<dbReference type="GO" id="GO:0030162">
    <property type="term" value="P:regulation of proteolysis"/>
    <property type="evidence" value="ECO:0007669"/>
    <property type="project" value="TreeGrafter"/>
</dbReference>
<proteinExistence type="predicted"/>
<dbReference type="Proteomes" id="UP000243052">
    <property type="component" value="Chromosome iii"/>
</dbReference>
<dbReference type="RefSeq" id="XP_017986515.1">
    <property type="nucleotide sequence ID" value="XM_018131597.1"/>
</dbReference>
<organism evidence="1 2">
    <name type="scientific">Eremothecium sinecaudum</name>
    <dbReference type="NCBI Taxonomy" id="45286"/>
    <lineage>
        <taxon>Eukaryota</taxon>
        <taxon>Fungi</taxon>
        <taxon>Dikarya</taxon>
        <taxon>Ascomycota</taxon>
        <taxon>Saccharomycotina</taxon>
        <taxon>Saccharomycetes</taxon>
        <taxon>Saccharomycetales</taxon>
        <taxon>Saccharomycetaceae</taxon>
        <taxon>Eremothecium</taxon>
    </lineage>
</organism>
<gene>
    <name evidence="1" type="ORF">AW171_hschr31357</name>
</gene>
<dbReference type="InterPro" id="IPR008914">
    <property type="entry name" value="PEBP"/>
</dbReference>
<dbReference type="AlphaFoldDB" id="A0A120K1L7"/>
<reference evidence="1 2" key="1">
    <citation type="submission" date="2016-01" db="EMBL/GenBank/DDBJ databases">
        <title>Genome sequence of the yeast Holleya sinecauda.</title>
        <authorList>
            <person name="Dietrich F.S."/>
        </authorList>
    </citation>
    <scope>NUCLEOTIDE SEQUENCE [LARGE SCALE GENOMIC DNA]</scope>
    <source>
        <strain evidence="1 2">ATCC 58844</strain>
    </source>
</reference>
<dbReference type="CDD" id="cd00866">
    <property type="entry name" value="PEBP_euk"/>
    <property type="match status" value="1"/>
</dbReference>
<dbReference type="SUPFAM" id="SSF49777">
    <property type="entry name" value="PEBP-like"/>
    <property type="match status" value="1"/>
</dbReference>
<accession>A0A120K1L7</accession>
<dbReference type="EMBL" id="CP014243">
    <property type="protein sequence ID" value="AMD19519.1"/>
    <property type="molecule type" value="Genomic_DNA"/>
</dbReference>
<dbReference type="PANTHER" id="PTHR11362">
    <property type="entry name" value="PHOSPHATIDYLETHANOLAMINE-BINDING PROTEIN"/>
    <property type="match status" value="1"/>
</dbReference>
<sequence length="206" mass="22858">MQASINFEEVAIKTLSEHGIIGSDVPSIINSFKPAGNLLVKYGDEETVVSMGNKLEPAQTAELPSFMLTVSSAGDEIVKDGDLVTLILTDPDAPSRTDHKWSEFLHYMEINMVLHTDDEVSFVPLEGETIARYVGPGPPAGTGPHRYIWLLYKQPNGRIVEENADQLRLRKNWGYKDVKPPVGVEKWASEKGLQLIGANFFYAENK</sequence>
<dbReference type="GO" id="GO:0046578">
    <property type="term" value="P:regulation of Ras protein signal transduction"/>
    <property type="evidence" value="ECO:0007669"/>
    <property type="project" value="TreeGrafter"/>
</dbReference>
<dbReference type="OrthoDB" id="2506647at2759"/>
<dbReference type="PANTHER" id="PTHR11362:SF148">
    <property type="entry name" value="CARBOXYPEPTIDASE Y INHIBITOR"/>
    <property type="match status" value="1"/>
</dbReference>
<dbReference type="Pfam" id="PF01161">
    <property type="entry name" value="PBP"/>
    <property type="match status" value="1"/>
</dbReference>
<dbReference type="GeneID" id="28722722"/>